<organism evidence="5 6">
    <name type="scientific">Pseudomonas indica</name>
    <dbReference type="NCBI Taxonomy" id="137658"/>
    <lineage>
        <taxon>Bacteria</taxon>
        <taxon>Pseudomonadati</taxon>
        <taxon>Pseudomonadota</taxon>
        <taxon>Gammaproteobacteria</taxon>
        <taxon>Pseudomonadales</taxon>
        <taxon>Pseudomonadaceae</taxon>
        <taxon>Pseudomonas</taxon>
    </lineage>
</organism>
<keyword evidence="6" id="KW-1185">Reference proteome</keyword>
<reference evidence="5 6" key="1">
    <citation type="submission" date="2016-10" db="EMBL/GenBank/DDBJ databases">
        <authorList>
            <person name="de Groot N.N."/>
        </authorList>
    </citation>
    <scope>NUCLEOTIDE SEQUENCE [LARGE SCALE GENOMIC DNA]</scope>
    <source>
        <strain evidence="5 6">JCM 21544</strain>
    </source>
</reference>
<dbReference type="OrthoDB" id="8581336at2"/>
<evidence type="ECO:0000313" key="6">
    <source>
        <dbReference type="Proteomes" id="UP000198706"/>
    </source>
</evidence>
<proteinExistence type="inferred from homology"/>
<dbReference type="SUPFAM" id="SSF53850">
    <property type="entry name" value="Periplasmic binding protein-like II"/>
    <property type="match status" value="1"/>
</dbReference>
<sequence>MRQIALLLMFCSCALCQAAPEPLRFSVMESWAMPMASIDNGQLTGGIMRDLMLELAERVGREAEFLVMPRMRVLLAQQNREFDVRCYVARSWVPDADDGYAWSPPYMEQRDLLVARQDTPMELKPSDSRAQLIGTVLGYSYPKLQAYFDQGSLLRDDARSQDLVLQKLLARRYDLAVSSDLALAWFNLQHESDDRLVAIDVLERTPLSCMVRKAADIPTERILQALEEMKASGEIERIVARYR</sequence>
<evidence type="ECO:0000256" key="1">
    <source>
        <dbReference type="ARBA" id="ARBA00010333"/>
    </source>
</evidence>
<gene>
    <name evidence="5" type="ORF">SAMN05216186_103280</name>
</gene>
<dbReference type="PANTHER" id="PTHR35936">
    <property type="entry name" value="MEMBRANE-BOUND LYTIC MUREIN TRANSGLYCOSYLASE F"/>
    <property type="match status" value="1"/>
</dbReference>
<name>A0A1G8XTY0_9PSED</name>
<dbReference type="InterPro" id="IPR001638">
    <property type="entry name" value="Solute-binding_3/MltF_N"/>
</dbReference>
<keyword evidence="2 3" id="KW-0732">Signal</keyword>
<evidence type="ECO:0000313" key="5">
    <source>
        <dbReference type="EMBL" id="SDJ93624.1"/>
    </source>
</evidence>
<dbReference type="PANTHER" id="PTHR35936:SF6">
    <property type="entry name" value="AMINO ACID ABC TRANSPORTER SUBSTRATE-BINDING PAAT FAMILY PROTEIN"/>
    <property type="match status" value="1"/>
</dbReference>
<dbReference type="Pfam" id="PF00497">
    <property type="entry name" value="SBP_bac_3"/>
    <property type="match status" value="1"/>
</dbReference>
<protein>
    <submittedName>
        <fullName evidence="5">Polar amino acid transport system substrate-binding protein</fullName>
    </submittedName>
</protein>
<dbReference type="EMBL" id="FNFD01000003">
    <property type="protein sequence ID" value="SDJ93624.1"/>
    <property type="molecule type" value="Genomic_DNA"/>
</dbReference>
<dbReference type="SMART" id="SM00062">
    <property type="entry name" value="PBPb"/>
    <property type="match status" value="1"/>
</dbReference>
<dbReference type="RefSeq" id="WP_084333895.1">
    <property type="nucleotide sequence ID" value="NZ_CBKZNZ010000078.1"/>
</dbReference>
<dbReference type="Gene3D" id="3.40.190.10">
    <property type="entry name" value="Periplasmic binding protein-like II"/>
    <property type="match status" value="2"/>
</dbReference>
<evidence type="ECO:0000256" key="3">
    <source>
        <dbReference type="SAM" id="SignalP"/>
    </source>
</evidence>
<comment type="similarity">
    <text evidence="1">Belongs to the bacterial solute-binding protein 3 family.</text>
</comment>
<evidence type="ECO:0000259" key="4">
    <source>
        <dbReference type="SMART" id="SM00062"/>
    </source>
</evidence>
<feature type="signal peptide" evidence="3">
    <location>
        <begin position="1"/>
        <end position="18"/>
    </location>
</feature>
<accession>A0A1G8XTY0</accession>
<feature type="domain" description="Solute-binding protein family 3/N-terminal" evidence="4">
    <location>
        <begin position="22"/>
        <end position="243"/>
    </location>
</feature>
<dbReference type="Proteomes" id="UP000198706">
    <property type="component" value="Unassembled WGS sequence"/>
</dbReference>
<evidence type="ECO:0000256" key="2">
    <source>
        <dbReference type="ARBA" id="ARBA00022729"/>
    </source>
</evidence>
<dbReference type="AlphaFoldDB" id="A0A1G8XTY0"/>
<feature type="chain" id="PRO_5011466843" evidence="3">
    <location>
        <begin position="19"/>
        <end position="243"/>
    </location>
</feature>
<dbReference type="STRING" id="137658.SAMN05216186_103280"/>